<dbReference type="EMBL" id="JBFAKC010000002">
    <property type="protein sequence ID" value="MEV0706814.1"/>
    <property type="molecule type" value="Genomic_DNA"/>
</dbReference>
<accession>A0ABV3FN19</accession>
<organism evidence="2 3">
    <name type="scientific">Nocardia aurea</name>
    <dbReference type="NCBI Taxonomy" id="2144174"/>
    <lineage>
        <taxon>Bacteria</taxon>
        <taxon>Bacillati</taxon>
        <taxon>Actinomycetota</taxon>
        <taxon>Actinomycetes</taxon>
        <taxon>Mycobacteriales</taxon>
        <taxon>Nocardiaceae</taxon>
        <taxon>Nocardia</taxon>
    </lineage>
</organism>
<feature type="transmembrane region" description="Helical" evidence="1">
    <location>
        <begin position="66"/>
        <end position="89"/>
    </location>
</feature>
<keyword evidence="1" id="KW-0472">Membrane</keyword>
<evidence type="ECO:0000313" key="3">
    <source>
        <dbReference type="Proteomes" id="UP001551695"/>
    </source>
</evidence>
<proteinExistence type="predicted"/>
<feature type="transmembrane region" description="Helical" evidence="1">
    <location>
        <begin position="42"/>
        <end position="60"/>
    </location>
</feature>
<keyword evidence="3" id="KW-1185">Reference proteome</keyword>
<dbReference type="RefSeq" id="WP_109522911.1">
    <property type="nucleotide sequence ID" value="NZ_JBFAKC010000002.1"/>
</dbReference>
<dbReference type="Pfam" id="PF17240">
    <property type="entry name" value="DUF5313"/>
    <property type="match status" value="1"/>
</dbReference>
<evidence type="ECO:0000313" key="2">
    <source>
        <dbReference type="EMBL" id="MEV0706814.1"/>
    </source>
</evidence>
<evidence type="ECO:0000256" key="1">
    <source>
        <dbReference type="SAM" id="Phobius"/>
    </source>
</evidence>
<sequence>MTESPTPTFAQRVGYICGKNLPASKSEWVLADLTGPGATRRYLTRILLPIIPVLCLFLLLPGPLWMGLAMMALLYIPLIYFTVALMYVYRRHRLIGHGLDPALADIDARRRSEADRLDYERRHGRA</sequence>
<comment type="caution">
    <text evidence="2">The sequence shown here is derived from an EMBL/GenBank/DDBJ whole genome shotgun (WGS) entry which is preliminary data.</text>
</comment>
<dbReference type="InterPro" id="IPR035197">
    <property type="entry name" value="DUF5313"/>
</dbReference>
<protein>
    <submittedName>
        <fullName evidence="2">DUF5313 family protein</fullName>
    </submittedName>
</protein>
<keyword evidence="1" id="KW-0812">Transmembrane</keyword>
<reference evidence="2 3" key="1">
    <citation type="submission" date="2024-06" db="EMBL/GenBank/DDBJ databases">
        <title>The Natural Products Discovery Center: Release of the First 8490 Sequenced Strains for Exploring Actinobacteria Biosynthetic Diversity.</title>
        <authorList>
            <person name="Kalkreuter E."/>
            <person name="Kautsar S.A."/>
            <person name="Yang D."/>
            <person name="Bader C.D."/>
            <person name="Teijaro C.N."/>
            <person name="Fluegel L."/>
            <person name="Davis C.M."/>
            <person name="Simpson J.R."/>
            <person name="Lauterbach L."/>
            <person name="Steele A.D."/>
            <person name="Gui C."/>
            <person name="Meng S."/>
            <person name="Li G."/>
            <person name="Viehrig K."/>
            <person name="Ye F."/>
            <person name="Su P."/>
            <person name="Kiefer A.F."/>
            <person name="Nichols A."/>
            <person name="Cepeda A.J."/>
            <person name="Yan W."/>
            <person name="Fan B."/>
            <person name="Jiang Y."/>
            <person name="Adhikari A."/>
            <person name="Zheng C.-J."/>
            <person name="Schuster L."/>
            <person name="Cowan T.M."/>
            <person name="Smanski M.J."/>
            <person name="Chevrette M.G."/>
            <person name="De Carvalho L.P.S."/>
            <person name="Shen B."/>
        </authorList>
    </citation>
    <scope>NUCLEOTIDE SEQUENCE [LARGE SCALE GENOMIC DNA]</scope>
    <source>
        <strain evidence="2 3">NPDC050403</strain>
    </source>
</reference>
<gene>
    <name evidence="2" type="ORF">AB0I48_04555</name>
</gene>
<dbReference type="Proteomes" id="UP001551695">
    <property type="component" value="Unassembled WGS sequence"/>
</dbReference>
<keyword evidence="1" id="KW-1133">Transmembrane helix</keyword>
<name>A0ABV3FN19_9NOCA</name>